<dbReference type="SMART" id="SM00304">
    <property type="entry name" value="HAMP"/>
    <property type="match status" value="1"/>
</dbReference>
<dbReference type="PROSITE" id="PS50885">
    <property type="entry name" value="HAMP"/>
    <property type="match status" value="1"/>
</dbReference>
<dbReference type="GO" id="GO:0016020">
    <property type="term" value="C:membrane"/>
    <property type="evidence" value="ECO:0007669"/>
    <property type="project" value="InterPro"/>
</dbReference>
<dbReference type="Pfam" id="PF07228">
    <property type="entry name" value="SpoIIE"/>
    <property type="match status" value="1"/>
</dbReference>
<dbReference type="Pfam" id="PF22673">
    <property type="entry name" value="MCP-like_PDC_1"/>
    <property type="match status" value="1"/>
</dbReference>
<keyword evidence="2" id="KW-0472">Membrane</keyword>
<reference evidence="4" key="1">
    <citation type="journal article" date="2020" name="mSystems">
        <title>Genome- and Community-Level Interaction Insights into Carbon Utilization and Element Cycling Functions of Hydrothermarchaeota in Hydrothermal Sediment.</title>
        <authorList>
            <person name="Zhou Z."/>
            <person name="Liu Y."/>
            <person name="Xu W."/>
            <person name="Pan J."/>
            <person name="Luo Z.H."/>
            <person name="Li M."/>
        </authorList>
    </citation>
    <scope>NUCLEOTIDE SEQUENCE [LARGE SCALE GENOMIC DNA]</scope>
    <source>
        <strain evidence="4">HyVt-577</strain>
    </source>
</reference>
<evidence type="ECO:0000256" key="1">
    <source>
        <dbReference type="ARBA" id="ARBA00022801"/>
    </source>
</evidence>
<dbReference type="Gene3D" id="3.60.40.10">
    <property type="entry name" value="PPM-type phosphatase domain"/>
    <property type="match status" value="1"/>
</dbReference>
<dbReference type="InterPro" id="IPR003660">
    <property type="entry name" value="HAMP_dom"/>
</dbReference>
<dbReference type="AlphaFoldDB" id="A0A7V4U1L5"/>
<organism evidence="4">
    <name type="scientific">Caldithrix abyssi</name>
    <dbReference type="NCBI Taxonomy" id="187145"/>
    <lineage>
        <taxon>Bacteria</taxon>
        <taxon>Pseudomonadati</taxon>
        <taxon>Calditrichota</taxon>
        <taxon>Calditrichia</taxon>
        <taxon>Calditrichales</taxon>
        <taxon>Calditrichaceae</taxon>
        <taxon>Caldithrix</taxon>
    </lineage>
</organism>
<dbReference type="Proteomes" id="UP000885779">
    <property type="component" value="Unassembled WGS sequence"/>
</dbReference>
<name>A0A7V4U1L5_CALAY</name>
<dbReference type="GO" id="GO:0016791">
    <property type="term" value="F:phosphatase activity"/>
    <property type="evidence" value="ECO:0007669"/>
    <property type="project" value="TreeGrafter"/>
</dbReference>
<accession>A0A7V4U1L5</accession>
<comment type="caution">
    <text evidence="4">The sequence shown here is derived from an EMBL/GenBank/DDBJ whole genome shotgun (WGS) entry which is preliminary data.</text>
</comment>
<dbReference type="SUPFAM" id="SSF81606">
    <property type="entry name" value="PP2C-like"/>
    <property type="match status" value="1"/>
</dbReference>
<dbReference type="Gene3D" id="6.10.340.10">
    <property type="match status" value="1"/>
</dbReference>
<dbReference type="CDD" id="cd06225">
    <property type="entry name" value="HAMP"/>
    <property type="match status" value="1"/>
</dbReference>
<feature type="domain" description="HAMP" evidence="3">
    <location>
        <begin position="403"/>
        <end position="455"/>
    </location>
</feature>
<evidence type="ECO:0000313" key="4">
    <source>
        <dbReference type="EMBL" id="HGY56370.1"/>
    </source>
</evidence>
<keyword evidence="2" id="KW-1133">Transmembrane helix</keyword>
<protein>
    <submittedName>
        <fullName evidence="4">HAMP domain-containing protein</fullName>
    </submittedName>
</protein>
<dbReference type="EMBL" id="DRQG01000109">
    <property type="protein sequence ID" value="HGY56370.1"/>
    <property type="molecule type" value="Genomic_DNA"/>
</dbReference>
<dbReference type="InterPro" id="IPR052016">
    <property type="entry name" value="Bact_Sigma-Reg"/>
</dbReference>
<dbReference type="InterPro" id="IPR029151">
    <property type="entry name" value="Sensor-like_sf"/>
</dbReference>
<dbReference type="SUPFAM" id="SSF158472">
    <property type="entry name" value="HAMP domain-like"/>
    <property type="match status" value="1"/>
</dbReference>
<evidence type="ECO:0000256" key="2">
    <source>
        <dbReference type="SAM" id="Phobius"/>
    </source>
</evidence>
<dbReference type="SMART" id="SM00331">
    <property type="entry name" value="PP2C_SIG"/>
    <property type="match status" value="1"/>
</dbReference>
<dbReference type="Pfam" id="PF00672">
    <property type="entry name" value="HAMP"/>
    <property type="match status" value="1"/>
</dbReference>
<feature type="transmembrane region" description="Helical" evidence="2">
    <location>
        <begin position="379"/>
        <end position="400"/>
    </location>
</feature>
<dbReference type="PANTHER" id="PTHR43156">
    <property type="entry name" value="STAGE II SPORULATION PROTEIN E-RELATED"/>
    <property type="match status" value="1"/>
</dbReference>
<gene>
    <name evidence="4" type="ORF">ENK44_11735</name>
</gene>
<dbReference type="SUPFAM" id="SSF103190">
    <property type="entry name" value="Sensory domain-like"/>
    <property type="match status" value="1"/>
</dbReference>
<keyword evidence="2" id="KW-0812">Transmembrane</keyword>
<dbReference type="CDD" id="cd18773">
    <property type="entry name" value="PDC1_HK_sensor"/>
    <property type="match status" value="1"/>
</dbReference>
<dbReference type="InterPro" id="IPR001932">
    <property type="entry name" value="PPM-type_phosphatase-like_dom"/>
</dbReference>
<dbReference type="InterPro" id="IPR036457">
    <property type="entry name" value="PPM-type-like_dom_sf"/>
</dbReference>
<dbReference type="GO" id="GO:0007165">
    <property type="term" value="P:signal transduction"/>
    <property type="evidence" value="ECO:0007669"/>
    <property type="project" value="InterPro"/>
</dbReference>
<sequence>MTIRRKLLVLLLSVTLVPLILIIAIQRFSFQVTGAKVTTDIRQVLDDYAYYNMESILHQFNMNLDLNVRLVETLLRYQVQITEDALTDPNKTNGTAQKNRKTADLPITIQSAKNLKDARHKGTVYSFPVDFSEPRYFNVENISKKSVIKGLNIFKQLNPALQRIYQKASHFIFWIHITLNSGVHCTYPKGPDLPKGFDPRKREWYTSARKAADIVWSDPYIDASTNKPMITVSAPFYFSNGTFAGVAGIDIHLPQIFTWMHLNPDWEDGAQSMLLVPEKNNTIKILAKSNMEDSLQSWKKPLQLETLTSADTTEFNAFLNDINQGRNGIRVMRYKGNKMIWVYGGGKRRVIALLVVPYKNLTELADRIEHFLWKKNTEWMRYSALFVLLVLIIVVIIVIYRSKKFTSPILALADAGQKLAEGDFEAKVHIQTGDELQQLGNIFNKIGPKLQEHQKMQQSLALAGAIQQRLLPKEAPKAPGFDMAGLCRYSDETGGDYYDFIQFEQNGSDQINIILGDVTGHGLSAALMMASARAMLRSNIRHAPGDISTILYEFNNELTADSDPDKFITLFLGVLDIKKKTITWASGGHDPAIRYTAKTQEIEQLAADGLPVGFLRDTPFESSGPLRLEPGDILLIGTDGIWEAENEHDEMFGKERLHRLVNKNKDKSAAEICRIIVDSVLEFCGTKKPQDDVTVVIVKVL</sequence>
<proteinExistence type="predicted"/>
<evidence type="ECO:0000259" key="3">
    <source>
        <dbReference type="PROSITE" id="PS50885"/>
    </source>
</evidence>
<dbReference type="Gene3D" id="3.30.450.20">
    <property type="entry name" value="PAS domain"/>
    <property type="match status" value="1"/>
</dbReference>
<dbReference type="PANTHER" id="PTHR43156:SF2">
    <property type="entry name" value="STAGE II SPORULATION PROTEIN E"/>
    <property type="match status" value="1"/>
</dbReference>
<keyword evidence="1" id="KW-0378">Hydrolase</keyword>